<evidence type="ECO:0000259" key="2">
    <source>
        <dbReference type="Pfam" id="PF02517"/>
    </source>
</evidence>
<evidence type="ECO:0000313" key="4">
    <source>
        <dbReference type="Proteomes" id="UP000824239"/>
    </source>
</evidence>
<feature type="transmembrane region" description="Helical" evidence="1">
    <location>
        <begin position="213"/>
        <end position="233"/>
    </location>
</feature>
<evidence type="ECO:0000256" key="1">
    <source>
        <dbReference type="SAM" id="Phobius"/>
    </source>
</evidence>
<feature type="transmembrane region" description="Helical" evidence="1">
    <location>
        <begin position="21"/>
        <end position="44"/>
    </location>
</feature>
<comment type="caution">
    <text evidence="3">The sequence shown here is derived from an EMBL/GenBank/DDBJ whole genome shotgun (WGS) entry which is preliminary data.</text>
</comment>
<dbReference type="GO" id="GO:0004175">
    <property type="term" value="F:endopeptidase activity"/>
    <property type="evidence" value="ECO:0007669"/>
    <property type="project" value="UniProtKB-ARBA"/>
</dbReference>
<feature type="domain" description="CAAX prenyl protease 2/Lysostaphin resistance protein A-like" evidence="2">
    <location>
        <begin position="128"/>
        <end position="226"/>
    </location>
</feature>
<feature type="transmembrane region" description="Helical" evidence="1">
    <location>
        <begin position="84"/>
        <end position="109"/>
    </location>
</feature>
<dbReference type="AlphaFoldDB" id="A0A9D1DJ95"/>
<dbReference type="InterPro" id="IPR052710">
    <property type="entry name" value="CAAX_protease"/>
</dbReference>
<keyword evidence="3" id="KW-0378">Hydrolase</keyword>
<dbReference type="PANTHER" id="PTHR36435">
    <property type="entry name" value="SLR1288 PROTEIN"/>
    <property type="match status" value="1"/>
</dbReference>
<dbReference type="InterPro" id="IPR003675">
    <property type="entry name" value="Rce1/LyrA-like_dom"/>
</dbReference>
<organism evidence="3 4">
    <name type="scientific">Candidatus Avoscillospira avicola</name>
    <dbReference type="NCBI Taxonomy" id="2840706"/>
    <lineage>
        <taxon>Bacteria</taxon>
        <taxon>Bacillati</taxon>
        <taxon>Bacillota</taxon>
        <taxon>Clostridia</taxon>
        <taxon>Eubacteriales</taxon>
        <taxon>Oscillospiraceae</taxon>
        <taxon>Oscillospiraceae incertae sedis</taxon>
        <taxon>Candidatus Avoscillospira</taxon>
    </lineage>
</organism>
<keyword evidence="1" id="KW-1133">Transmembrane helix</keyword>
<feature type="transmembrane region" description="Helical" evidence="1">
    <location>
        <begin position="129"/>
        <end position="155"/>
    </location>
</feature>
<sequence length="234" mass="26428">MANTKSYSLGPGLSTAEQVAGFCYLPFYVVLLSLLLEYLSALLGLGLTTLQLNICYFVINALVVWIIFHNFLLRSLRQTRFWELVQALILGFVLYYAGNYVFSLILHLLRIEVTSYNDETVQLLASENFWVMVACSVVIAPMVEETLVRGLLFGVIRRKSRIAAYAVTILFFALLHVWQYFFLYDVQSVLLSALAYVPAGIALGWTYEKSNTIWGPILLHMAINAISFGIMSLL</sequence>
<reference evidence="3" key="2">
    <citation type="journal article" date="2021" name="PeerJ">
        <title>Extensive microbial diversity within the chicken gut microbiome revealed by metagenomics and culture.</title>
        <authorList>
            <person name="Gilroy R."/>
            <person name="Ravi A."/>
            <person name="Getino M."/>
            <person name="Pursley I."/>
            <person name="Horton D.L."/>
            <person name="Alikhan N.F."/>
            <person name="Baker D."/>
            <person name="Gharbi K."/>
            <person name="Hall N."/>
            <person name="Watson M."/>
            <person name="Adriaenssens E.M."/>
            <person name="Foster-Nyarko E."/>
            <person name="Jarju S."/>
            <person name="Secka A."/>
            <person name="Antonio M."/>
            <person name="Oren A."/>
            <person name="Chaudhuri R.R."/>
            <person name="La Ragione R."/>
            <person name="Hildebrand F."/>
            <person name="Pallen M.J."/>
        </authorList>
    </citation>
    <scope>NUCLEOTIDE SEQUENCE</scope>
    <source>
        <strain evidence="3">ChiBcec15-4380</strain>
    </source>
</reference>
<feature type="transmembrane region" description="Helical" evidence="1">
    <location>
        <begin position="50"/>
        <end position="72"/>
    </location>
</feature>
<reference evidence="3" key="1">
    <citation type="submission" date="2020-10" db="EMBL/GenBank/DDBJ databases">
        <authorList>
            <person name="Gilroy R."/>
        </authorList>
    </citation>
    <scope>NUCLEOTIDE SEQUENCE</scope>
    <source>
        <strain evidence="3">ChiBcec15-4380</strain>
    </source>
</reference>
<dbReference type="Pfam" id="PF02517">
    <property type="entry name" value="Rce1-like"/>
    <property type="match status" value="1"/>
</dbReference>
<protein>
    <submittedName>
        <fullName evidence="3">CPBP family intramembrane metalloprotease</fullName>
    </submittedName>
</protein>
<evidence type="ECO:0000313" key="3">
    <source>
        <dbReference type="EMBL" id="HIR51587.1"/>
    </source>
</evidence>
<keyword evidence="3" id="KW-0645">Protease</keyword>
<feature type="transmembrane region" description="Helical" evidence="1">
    <location>
        <begin position="162"/>
        <end position="182"/>
    </location>
</feature>
<dbReference type="GO" id="GO:0080120">
    <property type="term" value="P:CAAX-box protein maturation"/>
    <property type="evidence" value="ECO:0007669"/>
    <property type="project" value="UniProtKB-ARBA"/>
</dbReference>
<feature type="transmembrane region" description="Helical" evidence="1">
    <location>
        <begin position="188"/>
        <end position="206"/>
    </location>
</feature>
<name>A0A9D1DJ95_9FIRM</name>
<dbReference type="Proteomes" id="UP000824239">
    <property type="component" value="Unassembled WGS sequence"/>
</dbReference>
<gene>
    <name evidence="3" type="ORF">IAA53_10020</name>
</gene>
<keyword evidence="1" id="KW-0472">Membrane</keyword>
<proteinExistence type="predicted"/>
<dbReference type="GO" id="GO:0008237">
    <property type="term" value="F:metallopeptidase activity"/>
    <property type="evidence" value="ECO:0007669"/>
    <property type="project" value="UniProtKB-KW"/>
</dbReference>
<dbReference type="PANTHER" id="PTHR36435:SF1">
    <property type="entry name" value="CAAX AMINO TERMINAL PROTEASE FAMILY PROTEIN"/>
    <property type="match status" value="1"/>
</dbReference>
<dbReference type="EMBL" id="DVHE01000078">
    <property type="protein sequence ID" value="HIR51587.1"/>
    <property type="molecule type" value="Genomic_DNA"/>
</dbReference>
<accession>A0A9D1DJ95</accession>
<keyword evidence="1" id="KW-0812">Transmembrane</keyword>
<keyword evidence="3" id="KW-0482">Metalloprotease</keyword>